<evidence type="ECO:0000313" key="3">
    <source>
        <dbReference type="EMBL" id="CAH2061193.1"/>
    </source>
</evidence>
<reference evidence="3 4" key="1">
    <citation type="submission" date="2022-03" db="EMBL/GenBank/DDBJ databases">
        <authorList>
            <person name="Nunn A."/>
            <person name="Chopra R."/>
            <person name="Nunn A."/>
            <person name="Contreras Garrido A."/>
        </authorList>
    </citation>
    <scope>NUCLEOTIDE SEQUENCE [LARGE SCALE GENOMIC DNA]</scope>
</reference>
<accession>A0AAU9SF11</accession>
<dbReference type="Proteomes" id="UP000836841">
    <property type="component" value="Chromosome 4"/>
</dbReference>
<dbReference type="SMART" id="SM00256">
    <property type="entry name" value="FBOX"/>
    <property type="match status" value="1"/>
</dbReference>
<dbReference type="InterPro" id="IPR005174">
    <property type="entry name" value="KIB1-4_b-propeller"/>
</dbReference>
<evidence type="ECO:0000313" key="4">
    <source>
        <dbReference type="Proteomes" id="UP000836841"/>
    </source>
</evidence>
<dbReference type="Pfam" id="PF03478">
    <property type="entry name" value="Beta-prop_KIB1-4"/>
    <property type="match status" value="1"/>
</dbReference>
<name>A0AAU9SF11_THLAR</name>
<dbReference type="InterPro" id="IPR051304">
    <property type="entry name" value="SCF_F-box_domain"/>
</dbReference>
<dbReference type="EMBL" id="OU466860">
    <property type="protein sequence ID" value="CAH2061193.1"/>
    <property type="molecule type" value="Genomic_DNA"/>
</dbReference>
<dbReference type="InterPro" id="IPR036047">
    <property type="entry name" value="F-box-like_dom_sf"/>
</dbReference>
<dbReference type="Pfam" id="PF00646">
    <property type="entry name" value="F-box"/>
    <property type="match status" value="1"/>
</dbReference>
<dbReference type="PANTHER" id="PTHR47123">
    <property type="entry name" value="F-BOX PROTEIN SKIP23"/>
    <property type="match status" value="1"/>
</dbReference>
<feature type="domain" description="F-box" evidence="2">
    <location>
        <begin position="74"/>
        <end position="115"/>
    </location>
</feature>
<dbReference type="PANTHER" id="PTHR47123:SF17">
    <property type="entry name" value="F-BOX DOMAIN-CONTAINING PROTEIN"/>
    <property type="match status" value="1"/>
</dbReference>
<proteinExistence type="predicted"/>
<dbReference type="AlphaFoldDB" id="A0AAU9SF11"/>
<dbReference type="InterPro" id="IPR001810">
    <property type="entry name" value="F-box_dom"/>
</dbReference>
<organism evidence="3 4">
    <name type="scientific">Thlaspi arvense</name>
    <name type="common">Field penny-cress</name>
    <dbReference type="NCBI Taxonomy" id="13288"/>
    <lineage>
        <taxon>Eukaryota</taxon>
        <taxon>Viridiplantae</taxon>
        <taxon>Streptophyta</taxon>
        <taxon>Embryophyta</taxon>
        <taxon>Tracheophyta</taxon>
        <taxon>Spermatophyta</taxon>
        <taxon>Magnoliopsida</taxon>
        <taxon>eudicotyledons</taxon>
        <taxon>Gunneridae</taxon>
        <taxon>Pentapetalae</taxon>
        <taxon>rosids</taxon>
        <taxon>malvids</taxon>
        <taxon>Brassicales</taxon>
        <taxon>Brassicaceae</taxon>
        <taxon>Thlaspideae</taxon>
        <taxon>Thlaspi</taxon>
    </lineage>
</organism>
<dbReference type="CDD" id="cd09917">
    <property type="entry name" value="F-box_SF"/>
    <property type="match status" value="1"/>
</dbReference>
<dbReference type="Gene3D" id="1.20.1280.50">
    <property type="match status" value="1"/>
</dbReference>
<keyword evidence="4" id="KW-1185">Reference proteome</keyword>
<evidence type="ECO:0000259" key="2">
    <source>
        <dbReference type="SMART" id="SM00256"/>
    </source>
</evidence>
<feature type="region of interest" description="Disordered" evidence="1">
    <location>
        <begin position="1"/>
        <end position="30"/>
    </location>
</feature>
<protein>
    <recommendedName>
        <fullName evidence="2">F-box domain-containing protein</fullName>
    </recommendedName>
</protein>
<gene>
    <name evidence="3" type="ORF">TAV2_LOCUS13457</name>
</gene>
<dbReference type="SUPFAM" id="SSF81383">
    <property type="entry name" value="F-box domain"/>
    <property type="match status" value="1"/>
</dbReference>
<feature type="compositionally biased region" description="Polar residues" evidence="1">
    <location>
        <begin position="18"/>
        <end position="30"/>
    </location>
</feature>
<sequence>MAPRKKTSNMAWVRKSHQSTNMAEPATEKNTSSMMSESYLLLVSKLQLSPSPSAKMAQPSTKEPTFYTPSWSLLPEELLHIISQKLEDCFDIIHARSVCRQWRSIFPYPSSSCPLRTTYSLPSFDKFPRRSSGSCTLEKLPTFLFRVRSPTNALPSEFFVGGISQDKSEDHIKIPSSSIQCSVKVKMGESDPTLVNILDCQILPLGYQYRMIGYDPDSLATRYRGVALLPLDKEGRGEFVVLMGYAHDLLVLRSGAMRWMQLNKTSRADCKDIITCNGKFYVVFINGDVFVIDPYSLDAAPLMNLERLTLQNYLVPCGDDELFLVERVIVRNGVLCFSKMACRVSRLDEEAGEWVVVNDLGDRVLLIGQPGTCSGNSSFSAKELPDGCGVSGDSMLFITEIFDSTYSYKYGVDTGNPEDDLSFWRSSKETCVTILCKSPMVALRIDYEEKS</sequence>
<evidence type="ECO:0000256" key="1">
    <source>
        <dbReference type="SAM" id="MobiDB-lite"/>
    </source>
</evidence>